<organism evidence="2 3">
    <name type="scientific">Devosia nanyangense</name>
    <dbReference type="NCBI Taxonomy" id="1228055"/>
    <lineage>
        <taxon>Bacteria</taxon>
        <taxon>Pseudomonadati</taxon>
        <taxon>Pseudomonadota</taxon>
        <taxon>Alphaproteobacteria</taxon>
        <taxon>Hyphomicrobiales</taxon>
        <taxon>Devosiaceae</taxon>
        <taxon>Devosia</taxon>
    </lineage>
</organism>
<evidence type="ECO:0000313" key="3">
    <source>
        <dbReference type="Proteomes" id="UP000782610"/>
    </source>
</evidence>
<feature type="chain" id="PRO_5037848842" evidence="1">
    <location>
        <begin position="22"/>
        <end position="159"/>
    </location>
</feature>
<sequence length="159" mass="16734">MPIPKLAVFAFVTVAALGAFAALAEDPPALVVDPAIAGMTVDQKVEARRAGMKEDGMLLRGAADATGQAAVDLTTKVLQNFTNFPALFADGATNANSHALPLIWEEFDKFTAIIDKGKTSLTAMRQAAIDSDTATYLASFKTLGGVCGECHESYRAKPQ</sequence>
<dbReference type="GO" id="GO:0022900">
    <property type="term" value="P:electron transport chain"/>
    <property type="evidence" value="ECO:0007669"/>
    <property type="project" value="InterPro"/>
</dbReference>
<dbReference type="PROSITE" id="PS51009">
    <property type="entry name" value="CYTCII"/>
    <property type="match status" value="1"/>
</dbReference>
<evidence type="ECO:0000256" key="1">
    <source>
        <dbReference type="SAM" id="SignalP"/>
    </source>
</evidence>
<dbReference type="AlphaFoldDB" id="A0A933NXV7"/>
<dbReference type="SUPFAM" id="SSF47175">
    <property type="entry name" value="Cytochromes"/>
    <property type="match status" value="1"/>
</dbReference>
<dbReference type="Gene3D" id="1.20.120.10">
    <property type="entry name" value="Cytochrome c/b562"/>
    <property type="match status" value="1"/>
</dbReference>
<dbReference type="GO" id="GO:0005506">
    <property type="term" value="F:iron ion binding"/>
    <property type="evidence" value="ECO:0007669"/>
    <property type="project" value="InterPro"/>
</dbReference>
<keyword evidence="1" id="KW-0732">Signal</keyword>
<dbReference type="Pfam" id="PF01322">
    <property type="entry name" value="Cytochrom_C_2"/>
    <property type="match status" value="1"/>
</dbReference>
<reference evidence="2" key="1">
    <citation type="submission" date="2020-07" db="EMBL/GenBank/DDBJ databases">
        <title>Huge and variable diversity of episymbiotic CPR bacteria and DPANN archaea in groundwater ecosystems.</title>
        <authorList>
            <person name="He C.Y."/>
            <person name="Keren R."/>
            <person name="Whittaker M."/>
            <person name="Farag I.F."/>
            <person name="Doudna J."/>
            <person name="Cate J.H.D."/>
            <person name="Banfield J.F."/>
        </authorList>
    </citation>
    <scope>NUCLEOTIDE SEQUENCE</scope>
    <source>
        <strain evidence="2">NC_groundwater_1586_Pr3_B-0.1um_66_15</strain>
    </source>
</reference>
<dbReference type="EMBL" id="JACRAF010000016">
    <property type="protein sequence ID" value="MBI4921023.1"/>
    <property type="molecule type" value="Genomic_DNA"/>
</dbReference>
<comment type="caution">
    <text evidence="2">The sequence shown here is derived from an EMBL/GenBank/DDBJ whole genome shotgun (WGS) entry which is preliminary data.</text>
</comment>
<dbReference type="InterPro" id="IPR010980">
    <property type="entry name" value="Cyt_c/b562"/>
</dbReference>
<feature type="signal peptide" evidence="1">
    <location>
        <begin position="1"/>
        <end position="21"/>
    </location>
</feature>
<proteinExistence type="predicted"/>
<accession>A0A933NXV7</accession>
<dbReference type="GO" id="GO:0020037">
    <property type="term" value="F:heme binding"/>
    <property type="evidence" value="ECO:0007669"/>
    <property type="project" value="InterPro"/>
</dbReference>
<dbReference type="InterPro" id="IPR002321">
    <property type="entry name" value="Cyt_c_II"/>
</dbReference>
<gene>
    <name evidence="2" type="ORF">HY834_04690</name>
</gene>
<dbReference type="Proteomes" id="UP000782610">
    <property type="component" value="Unassembled WGS sequence"/>
</dbReference>
<protein>
    <submittedName>
        <fullName evidence="2">Cytochrome c</fullName>
    </submittedName>
</protein>
<name>A0A933NXV7_9HYPH</name>
<evidence type="ECO:0000313" key="2">
    <source>
        <dbReference type="EMBL" id="MBI4921023.1"/>
    </source>
</evidence>
<dbReference type="GO" id="GO:0009055">
    <property type="term" value="F:electron transfer activity"/>
    <property type="evidence" value="ECO:0007669"/>
    <property type="project" value="InterPro"/>
</dbReference>